<dbReference type="SUPFAM" id="SSF52540">
    <property type="entry name" value="P-loop containing nucleoside triphosphate hydrolases"/>
    <property type="match status" value="1"/>
</dbReference>
<evidence type="ECO:0000313" key="2">
    <source>
        <dbReference type="Proteomes" id="UP000070505"/>
    </source>
</evidence>
<evidence type="ECO:0000313" key="1">
    <source>
        <dbReference type="EMBL" id="KXI16255.1"/>
    </source>
</evidence>
<proteinExistence type="predicted"/>
<gene>
    <name evidence="1" type="ORF">HMPREF3230_01129</name>
</gene>
<evidence type="ECO:0008006" key="3">
    <source>
        <dbReference type="Google" id="ProtNLM"/>
    </source>
</evidence>
<accession>A0A135Z3N0</accession>
<reference evidence="1 2" key="1">
    <citation type="submission" date="2016-02" db="EMBL/GenBank/DDBJ databases">
        <authorList>
            <person name="Wen L."/>
            <person name="He K."/>
            <person name="Yang H."/>
        </authorList>
    </citation>
    <scope>NUCLEOTIDE SEQUENCE [LARGE SCALE GENOMIC DNA]</scope>
    <source>
        <strain evidence="1 2">CMW7778B</strain>
    </source>
</reference>
<name>A0A135Z3N0_GARVA</name>
<comment type="caution">
    <text evidence="1">The sequence shown here is derived from an EMBL/GenBank/DDBJ whole genome shotgun (WGS) entry which is preliminary data.</text>
</comment>
<dbReference type="PATRIC" id="fig|2702.101.peg.1116"/>
<dbReference type="EMBL" id="LSRC01000048">
    <property type="protein sequence ID" value="KXI16255.1"/>
    <property type="molecule type" value="Genomic_DNA"/>
</dbReference>
<dbReference type="AlphaFoldDB" id="A0A135Z3N0"/>
<dbReference type="InterPro" id="IPR027417">
    <property type="entry name" value="P-loop_NTPase"/>
</dbReference>
<dbReference type="Gene3D" id="3.40.50.300">
    <property type="entry name" value="P-loop containing nucleotide triphosphate hydrolases"/>
    <property type="match status" value="1"/>
</dbReference>
<sequence length="450" mass="48749">MNDLVDTHASSLSSRFEYKLRSSGDYACDSRAGGAYVGESRAGELRSCEASVGDLRASDFRAGEYKDDCTVVASCNSLANSYDLQFAKDAEPTGRHAALSGVSHFSEYSDVNSFAALSGVSHRTASSEVSRPSASIAIFGKNYKYFSPELLPSNVIVGSSASDGVGLSTSLSMIAQNLASYGYSVALVDADVSHGGLDVLLGLESDDGRRLQEVEAPLGRLDGSVLKDELIYCNGVGVLAYAPWRMCVSEISKADLSTNKDDVIQDELRNSSLLKPWLLDASIRGLAQCNDVVIVDVGSGISSFNVFNTIMGLAFSPIIYASELSVLGMARMRAYNYQISIVKEYLLNCLYRYSSQQSDDSFNNIDFINENSITVGIMPHGLAPKLCAVDIDEASQYLSKSVIGPIKYDSRLHEDIIEGYGIRKIPKSSRFIIEQLSNWVLEVCNINANK</sequence>
<dbReference type="RefSeq" id="WP_075523869.1">
    <property type="nucleotide sequence ID" value="NZ_KQ961872.1"/>
</dbReference>
<organism evidence="1 2">
    <name type="scientific">Gardnerella vaginalis</name>
    <dbReference type="NCBI Taxonomy" id="2702"/>
    <lineage>
        <taxon>Bacteria</taxon>
        <taxon>Bacillati</taxon>
        <taxon>Actinomycetota</taxon>
        <taxon>Actinomycetes</taxon>
        <taxon>Bifidobacteriales</taxon>
        <taxon>Bifidobacteriaceae</taxon>
        <taxon>Gardnerella</taxon>
    </lineage>
</organism>
<dbReference type="Proteomes" id="UP000070505">
    <property type="component" value="Unassembled WGS sequence"/>
</dbReference>
<protein>
    <recommendedName>
        <fullName evidence="3">CobQ/CobB/MinD/ParA nucleotide binding domain-containing protein</fullName>
    </recommendedName>
</protein>